<comment type="caution">
    <text evidence="2">The sequence shown here is derived from an EMBL/GenBank/DDBJ whole genome shotgun (WGS) entry which is preliminary data.</text>
</comment>
<sequence length="386" mass="39705">MWYSQGTVAATNDSNVITGTGTAFIENVRIGDGITIQGSQSLHEVIGIASNAQLTIRPAYNGPSGSGKQYAIAPVLGYDKDLSDAFNRLRLEIGDYLTNLHELNDWVLDPTRDAIEAASQASDSASAAAQSEQASAQSATASAGSANAAAQSEQASGQSATDAAASAAAAAQSEQVASQKASDAAGSADAADQARVAAEQAVQEAEGLVPTETPGPGMIPKARAAGTLDPDWVPFSPSGKSVATGSAEQGRAALELGDAALADVVGDMSAGAIIERGSNANGEYVRFADGTQICTKTKHRIVWASAYRLGGTWTYPAAFISLPCVNVSMDLDNLINYPNVGEVSLNKNYSLFPTSVNIQAYRNEGGSAFSSNAYADVEAVAVGRWK</sequence>
<evidence type="ECO:0000313" key="2">
    <source>
        <dbReference type="EMBL" id="GGJ06696.1"/>
    </source>
</evidence>
<gene>
    <name evidence="2" type="ORF">GCM10009083_24600</name>
</gene>
<organism evidence="2 3">
    <name type="scientific">Halopseudomonas pertucinogena</name>
    <dbReference type="NCBI Taxonomy" id="86175"/>
    <lineage>
        <taxon>Bacteria</taxon>
        <taxon>Pseudomonadati</taxon>
        <taxon>Pseudomonadota</taxon>
        <taxon>Gammaproteobacteria</taxon>
        <taxon>Pseudomonadales</taxon>
        <taxon>Pseudomonadaceae</taxon>
        <taxon>Halopseudomonas</taxon>
    </lineage>
</organism>
<name>A0ABQ2CRS2_9GAMM</name>
<feature type="region of interest" description="Disordered" evidence="1">
    <location>
        <begin position="180"/>
        <end position="201"/>
    </location>
</feature>
<protein>
    <submittedName>
        <fullName evidence="2">Uncharacterized protein</fullName>
    </submittedName>
</protein>
<proteinExistence type="predicted"/>
<feature type="region of interest" description="Disordered" evidence="1">
    <location>
        <begin position="118"/>
        <end position="140"/>
    </location>
</feature>
<keyword evidence="3" id="KW-1185">Reference proteome</keyword>
<dbReference type="EMBL" id="BMNN01000006">
    <property type="protein sequence ID" value="GGJ06696.1"/>
    <property type="molecule type" value="Genomic_DNA"/>
</dbReference>
<evidence type="ECO:0000313" key="3">
    <source>
        <dbReference type="Proteomes" id="UP000633263"/>
    </source>
</evidence>
<accession>A0ABQ2CRS2</accession>
<dbReference type="RefSeq" id="WP_188637053.1">
    <property type="nucleotide sequence ID" value="NZ_BMNN01000006.1"/>
</dbReference>
<reference evidence="3" key="1">
    <citation type="journal article" date="2019" name="Int. J. Syst. Evol. Microbiol.">
        <title>The Global Catalogue of Microorganisms (GCM) 10K type strain sequencing project: providing services to taxonomists for standard genome sequencing and annotation.</title>
        <authorList>
            <consortium name="The Broad Institute Genomics Platform"/>
            <consortium name="The Broad Institute Genome Sequencing Center for Infectious Disease"/>
            <person name="Wu L."/>
            <person name="Ma J."/>
        </authorList>
    </citation>
    <scope>NUCLEOTIDE SEQUENCE [LARGE SCALE GENOMIC DNA]</scope>
    <source>
        <strain evidence="3">JCM 11590</strain>
    </source>
</reference>
<evidence type="ECO:0000256" key="1">
    <source>
        <dbReference type="SAM" id="MobiDB-lite"/>
    </source>
</evidence>
<dbReference type="Proteomes" id="UP000633263">
    <property type="component" value="Unassembled WGS sequence"/>
</dbReference>